<dbReference type="EMBL" id="OZ034835">
    <property type="protein sequence ID" value="CAL1676600.1"/>
    <property type="molecule type" value="Genomic_DNA"/>
</dbReference>
<keyword evidence="3" id="KW-1185">Reference proteome</keyword>
<feature type="region of interest" description="Disordered" evidence="1">
    <location>
        <begin position="48"/>
        <end position="114"/>
    </location>
</feature>
<name>A0AAV2N8Z9_9HYME</name>
<accession>A0AAV2N8Z9</accession>
<feature type="compositionally biased region" description="Basic residues" evidence="1">
    <location>
        <begin position="55"/>
        <end position="65"/>
    </location>
</feature>
<sequence>MGTISRNEKIDAKEDLEDVLIHECLLNVATFLSFTSKGKLTYVELNSGSLEADTKRKRQRGRKARKIDEHAKGRDRMDWRGRSSDPSASRDAEYESRHVAQNPWDASVPMRCEG</sequence>
<dbReference type="AlphaFoldDB" id="A0AAV2N8Z9"/>
<organism evidence="2 3">
    <name type="scientific">Lasius platythorax</name>
    <dbReference type="NCBI Taxonomy" id="488582"/>
    <lineage>
        <taxon>Eukaryota</taxon>
        <taxon>Metazoa</taxon>
        <taxon>Ecdysozoa</taxon>
        <taxon>Arthropoda</taxon>
        <taxon>Hexapoda</taxon>
        <taxon>Insecta</taxon>
        <taxon>Pterygota</taxon>
        <taxon>Neoptera</taxon>
        <taxon>Endopterygota</taxon>
        <taxon>Hymenoptera</taxon>
        <taxon>Apocrita</taxon>
        <taxon>Aculeata</taxon>
        <taxon>Formicoidea</taxon>
        <taxon>Formicidae</taxon>
        <taxon>Formicinae</taxon>
        <taxon>Lasius</taxon>
        <taxon>Lasius</taxon>
    </lineage>
</organism>
<evidence type="ECO:0000313" key="2">
    <source>
        <dbReference type="EMBL" id="CAL1676600.1"/>
    </source>
</evidence>
<protein>
    <submittedName>
        <fullName evidence="2">Uncharacterized protein</fullName>
    </submittedName>
</protein>
<reference evidence="2" key="1">
    <citation type="submission" date="2024-04" db="EMBL/GenBank/DDBJ databases">
        <authorList>
            <consortium name="Molecular Ecology Group"/>
        </authorList>
    </citation>
    <scope>NUCLEOTIDE SEQUENCE</scope>
</reference>
<dbReference type="Proteomes" id="UP001497644">
    <property type="component" value="Chromosome 12"/>
</dbReference>
<evidence type="ECO:0000313" key="3">
    <source>
        <dbReference type="Proteomes" id="UP001497644"/>
    </source>
</evidence>
<gene>
    <name evidence="2" type="ORF">LPLAT_LOCUS2757</name>
</gene>
<proteinExistence type="predicted"/>
<feature type="compositionally biased region" description="Basic and acidic residues" evidence="1">
    <location>
        <begin position="66"/>
        <end position="98"/>
    </location>
</feature>
<evidence type="ECO:0000256" key="1">
    <source>
        <dbReference type="SAM" id="MobiDB-lite"/>
    </source>
</evidence>